<dbReference type="AlphaFoldDB" id="A0A1M5J1E9"/>
<gene>
    <name evidence="1" type="ORF">SAMN05444008_12713</name>
</gene>
<dbReference type="EMBL" id="FQUO01000027">
    <property type="protein sequence ID" value="SHG34376.1"/>
    <property type="molecule type" value="Genomic_DNA"/>
</dbReference>
<sequence>MNDTPKNNTPVDTDKPAGMRIYASAAEQELDRLKEALRRTPEERFKFLMVLMRMQRTMQAARFINDK</sequence>
<dbReference type="STRING" id="1302690.BUE76_05060"/>
<evidence type="ECO:0000313" key="1">
    <source>
        <dbReference type="EMBL" id="SHG34376.1"/>
    </source>
</evidence>
<protein>
    <submittedName>
        <fullName evidence="1">Uncharacterized protein</fullName>
    </submittedName>
</protein>
<dbReference type="RefSeq" id="WP_073048575.1">
    <property type="nucleotide sequence ID" value="NZ_FQUO01000027.1"/>
</dbReference>
<accession>A0A1M5J1E9</accession>
<dbReference type="Proteomes" id="UP000184368">
    <property type="component" value="Unassembled WGS sequence"/>
</dbReference>
<keyword evidence="2" id="KW-1185">Reference proteome</keyword>
<name>A0A1M5J1E9_9BACT</name>
<evidence type="ECO:0000313" key="2">
    <source>
        <dbReference type="Proteomes" id="UP000184368"/>
    </source>
</evidence>
<proteinExistence type="predicted"/>
<organism evidence="1 2">
    <name type="scientific">Cnuella takakiae</name>
    <dbReference type="NCBI Taxonomy" id="1302690"/>
    <lineage>
        <taxon>Bacteria</taxon>
        <taxon>Pseudomonadati</taxon>
        <taxon>Bacteroidota</taxon>
        <taxon>Chitinophagia</taxon>
        <taxon>Chitinophagales</taxon>
        <taxon>Chitinophagaceae</taxon>
        <taxon>Cnuella</taxon>
    </lineage>
</organism>
<reference evidence="1 2" key="1">
    <citation type="submission" date="2016-11" db="EMBL/GenBank/DDBJ databases">
        <authorList>
            <person name="Jaros S."/>
            <person name="Januszkiewicz K."/>
            <person name="Wedrychowicz H."/>
        </authorList>
    </citation>
    <scope>NUCLEOTIDE SEQUENCE [LARGE SCALE GENOMIC DNA]</scope>
    <source>
        <strain evidence="1 2">DSM 26897</strain>
    </source>
</reference>